<comment type="caution">
    <text evidence="3">The sequence shown here is derived from an EMBL/GenBank/DDBJ whole genome shotgun (WGS) entry which is preliminary data.</text>
</comment>
<dbReference type="InterPro" id="IPR040256">
    <property type="entry name" value="At4g02000-like"/>
</dbReference>
<dbReference type="Pfam" id="PF14111">
    <property type="entry name" value="DUF4283"/>
    <property type="match status" value="1"/>
</dbReference>
<dbReference type="PROSITE" id="PS50158">
    <property type="entry name" value="ZF_CCHC"/>
    <property type="match status" value="1"/>
</dbReference>
<evidence type="ECO:0000313" key="4">
    <source>
        <dbReference type="Proteomes" id="UP000327157"/>
    </source>
</evidence>
<keyword evidence="1" id="KW-0862">Zinc</keyword>
<reference evidence="3 4" key="2">
    <citation type="submission" date="2019-11" db="EMBL/GenBank/DDBJ databases">
        <title>A de novo genome assembly of a pear dwarfing rootstock.</title>
        <authorList>
            <person name="Wang F."/>
            <person name="Wang J."/>
            <person name="Li S."/>
            <person name="Zhang Y."/>
            <person name="Fang M."/>
            <person name="Ma L."/>
            <person name="Zhao Y."/>
            <person name="Jiang S."/>
        </authorList>
    </citation>
    <scope>NUCLEOTIDE SEQUENCE [LARGE SCALE GENOMIC DNA]</scope>
    <source>
        <strain evidence="3">S2</strain>
        <tissue evidence="3">Leaf</tissue>
    </source>
</reference>
<dbReference type="InterPro" id="IPR025836">
    <property type="entry name" value="Zn_knuckle_CX2CX4HX4C"/>
</dbReference>
<dbReference type="InterPro" id="IPR025558">
    <property type="entry name" value="DUF4283"/>
</dbReference>
<name>A0A5N5FQ37_9ROSA</name>
<proteinExistence type="predicted"/>
<dbReference type="AlphaFoldDB" id="A0A5N5FQ37"/>
<dbReference type="PANTHER" id="PTHR31286">
    <property type="entry name" value="GLYCINE-RICH CELL WALL STRUCTURAL PROTEIN 1.8-LIKE"/>
    <property type="match status" value="1"/>
</dbReference>
<gene>
    <name evidence="3" type="ORF">D8674_037886</name>
</gene>
<dbReference type="Pfam" id="PF14392">
    <property type="entry name" value="zf-CCHC_4"/>
    <property type="match status" value="1"/>
</dbReference>
<dbReference type="OrthoDB" id="1165906at2759"/>
<dbReference type="Proteomes" id="UP000327157">
    <property type="component" value="Unassembled WGS sequence"/>
</dbReference>
<evidence type="ECO:0000259" key="2">
    <source>
        <dbReference type="PROSITE" id="PS50158"/>
    </source>
</evidence>
<evidence type="ECO:0000256" key="1">
    <source>
        <dbReference type="PROSITE-ProRule" id="PRU00047"/>
    </source>
</evidence>
<protein>
    <recommendedName>
        <fullName evidence="2">CCHC-type domain-containing protein</fullName>
    </recommendedName>
</protein>
<keyword evidence="1" id="KW-0863">Zinc-finger</keyword>
<dbReference type="InterPro" id="IPR001878">
    <property type="entry name" value="Znf_CCHC"/>
</dbReference>
<evidence type="ECO:0000313" key="3">
    <source>
        <dbReference type="EMBL" id="KAB2605017.1"/>
    </source>
</evidence>
<dbReference type="EMBL" id="SMOL01000561">
    <property type="protein sequence ID" value="KAB2605017.1"/>
    <property type="molecule type" value="Genomic_DNA"/>
</dbReference>
<dbReference type="GO" id="GO:0008270">
    <property type="term" value="F:zinc ion binding"/>
    <property type="evidence" value="ECO:0007669"/>
    <property type="project" value="UniProtKB-KW"/>
</dbReference>
<accession>A0A5N5FQ37</accession>
<keyword evidence="4" id="KW-1185">Reference proteome</keyword>
<dbReference type="GO" id="GO:0003676">
    <property type="term" value="F:nucleic acid binding"/>
    <property type="evidence" value="ECO:0007669"/>
    <property type="project" value="InterPro"/>
</dbReference>
<organism evidence="3 4">
    <name type="scientific">Pyrus ussuriensis x Pyrus communis</name>
    <dbReference type="NCBI Taxonomy" id="2448454"/>
    <lineage>
        <taxon>Eukaryota</taxon>
        <taxon>Viridiplantae</taxon>
        <taxon>Streptophyta</taxon>
        <taxon>Embryophyta</taxon>
        <taxon>Tracheophyta</taxon>
        <taxon>Spermatophyta</taxon>
        <taxon>Magnoliopsida</taxon>
        <taxon>eudicotyledons</taxon>
        <taxon>Gunneridae</taxon>
        <taxon>Pentapetalae</taxon>
        <taxon>rosids</taxon>
        <taxon>fabids</taxon>
        <taxon>Rosales</taxon>
        <taxon>Rosaceae</taxon>
        <taxon>Amygdaloideae</taxon>
        <taxon>Maleae</taxon>
        <taxon>Pyrus</taxon>
    </lineage>
</organism>
<reference evidence="3 4" key="1">
    <citation type="submission" date="2019-09" db="EMBL/GenBank/DDBJ databases">
        <authorList>
            <person name="Ou C."/>
        </authorList>
    </citation>
    <scope>NUCLEOTIDE SEQUENCE [LARGE SCALE GENOMIC DNA]</scope>
    <source>
        <strain evidence="3">S2</strain>
        <tissue evidence="3">Leaf</tissue>
    </source>
</reference>
<feature type="domain" description="CCHC-type" evidence="2">
    <location>
        <begin position="172"/>
        <end position="185"/>
    </location>
</feature>
<dbReference type="PANTHER" id="PTHR31286:SF178">
    <property type="entry name" value="DUF4283 DOMAIN-CONTAINING PROTEIN"/>
    <property type="match status" value="1"/>
</dbReference>
<keyword evidence="1" id="KW-0479">Metal-binding</keyword>
<sequence>MEQGVKLVGKVLTPKPLNKWGVRNILRAAWKELGEVEIKWVRENVFIISVKDEHVASKILEQVPWAVMKKVFCVVKWPPELALEELELDAVPFWVQIRGIPLGLASIENVQRVTKEAGKFIAMEDPGHARGFVRIRILVDTEKPLFKGCWIRRDSNKETWVEFRYERLQDFCYRCGRIGHINTECSVEMSGDGEGKCNGVGLRVCTERRIELRKIYFGIGWLTTLPPQTYLGFVVGISTNSYGIMRSLEELRSCTIDQDS</sequence>